<accession>A0A668VX69</accession>
<feature type="domain" description="Tc1-like transposase DDE" evidence="1">
    <location>
        <begin position="71"/>
        <end position="140"/>
    </location>
</feature>
<dbReference type="Ensembl" id="ENSOABT00000069299.1">
    <property type="protein sequence ID" value="ENSOABP00000072565.1"/>
    <property type="gene ID" value="ENSOABG00000026987.1"/>
</dbReference>
<name>A0A668VX69_OREAU</name>
<evidence type="ECO:0000313" key="3">
    <source>
        <dbReference type="Proteomes" id="UP000472276"/>
    </source>
</evidence>
<keyword evidence="3" id="KW-1185">Reference proteome</keyword>
<dbReference type="GO" id="GO:0003676">
    <property type="term" value="F:nucleic acid binding"/>
    <property type="evidence" value="ECO:0007669"/>
    <property type="project" value="InterPro"/>
</dbReference>
<dbReference type="InterPro" id="IPR036397">
    <property type="entry name" value="RNaseH_sf"/>
</dbReference>
<evidence type="ECO:0000313" key="2">
    <source>
        <dbReference type="Ensembl" id="ENSOABP00000072565.1"/>
    </source>
</evidence>
<reference evidence="3" key="1">
    <citation type="submission" date="2020-03" db="EMBL/GenBank/DDBJ databases">
        <title>Evolution of repeat sequences and sex chromosomes of tilapia species revealed by chromosome-level genomes.</title>
        <authorList>
            <person name="Xu L."/>
            <person name="Tao W."/>
            <person name="Wang D."/>
            <person name="Zhou Q."/>
        </authorList>
    </citation>
    <scope>NUCLEOTIDE SEQUENCE [LARGE SCALE GENOMIC DNA]</scope>
    <source>
        <strain evidence="3">Israel</strain>
    </source>
</reference>
<protein>
    <recommendedName>
        <fullName evidence="1">Tc1-like transposase DDE domain-containing protein</fullName>
    </recommendedName>
</protein>
<dbReference type="AlphaFoldDB" id="A0A668VX69"/>
<proteinExistence type="predicted"/>
<evidence type="ECO:0000259" key="1">
    <source>
        <dbReference type="Pfam" id="PF13358"/>
    </source>
</evidence>
<reference evidence="2" key="2">
    <citation type="submission" date="2025-08" db="UniProtKB">
        <authorList>
            <consortium name="Ensembl"/>
        </authorList>
    </citation>
    <scope>IDENTIFICATION</scope>
</reference>
<dbReference type="InterPro" id="IPR038717">
    <property type="entry name" value="Tc1-like_DDE_dom"/>
</dbReference>
<reference evidence="2" key="3">
    <citation type="submission" date="2025-09" db="UniProtKB">
        <authorList>
            <consortium name="Ensembl"/>
        </authorList>
    </citation>
    <scope>IDENTIFICATION</scope>
</reference>
<organism evidence="2 3">
    <name type="scientific">Oreochromis aureus</name>
    <name type="common">Israeli tilapia</name>
    <name type="synonym">Chromis aureus</name>
    <dbReference type="NCBI Taxonomy" id="47969"/>
    <lineage>
        <taxon>Eukaryota</taxon>
        <taxon>Metazoa</taxon>
        <taxon>Chordata</taxon>
        <taxon>Craniata</taxon>
        <taxon>Vertebrata</taxon>
        <taxon>Euteleostomi</taxon>
        <taxon>Actinopterygii</taxon>
        <taxon>Neopterygii</taxon>
        <taxon>Teleostei</taxon>
        <taxon>Neoteleostei</taxon>
        <taxon>Acanthomorphata</taxon>
        <taxon>Ovalentaria</taxon>
        <taxon>Cichlomorphae</taxon>
        <taxon>Cichliformes</taxon>
        <taxon>Cichlidae</taxon>
        <taxon>African cichlids</taxon>
        <taxon>Pseudocrenilabrinae</taxon>
        <taxon>Oreochromini</taxon>
        <taxon>Oreochromis</taxon>
    </lineage>
</organism>
<dbReference type="Gene3D" id="3.30.420.10">
    <property type="entry name" value="Ribonuclease H-like superfamily/Ribonuclease H"/>
    <property type="match status" value="1"/>
</dbReference>
<dbReference type="Pfam" id="PF13358">
    <property type="entry name" value="DDE_3"/>
    <property type="match status" value="1"/>
</dbReference>
<sequence>MIIERLEYQTWDTERWKKVLFSDESLDGPNGFQCYCGGGSIMVWGLQEVQGCQTATGYVQILQSIPHEGPRLCGNDWVFQQDNATVHNACSTRDFFQENYITLLGHPVCSSDLNPVKNLWGWMAREVHKKGQQFQTVEALHEAVFTIWKNGKWPVFI</sequence>
<dbReference type="Proteomes" id="UP000472276">
    <property type="component" value="Unassembled WGS sequence"/>
</dbReference>